<dbReference type="AlphaFoldDB" id="A4BDZ7"/>
<dbReference type="Proteomes" id="UP000005953">
    <property type="component" value="Unassembled WGS sequence"/>
</dbReference>
<sequence>MSYQHDEEDDWAYGIDHQADQPQPIQYWVATVQQIHGIALPCRLRHRNVEDVGGKTEVKKGA</sequence>
<organism evidence="1 2">
    <name type="scientific">Reinekea blandensis MED297</name>
    <dbReference type="NCBI Taxonomy" id="314283"/>
    <lineage>
        <taxon>Bacteria</taxon>
        <taxon>Pseudomonadati</taxon>
        <taxon>Pseudomonadota</taxon>
        <taxon>Gammaproteobacteria</taxon>
        <taxon>Oceanospirillales</taxon>
        <taxon>Saccharospirillaceae</taxon>
        <taxon>Reinekea</taxon>
    </lineage>
</organism>
<gene>
    <name evidence="1" type="ORF">MED297_16394</name>
</gene>
<accession>A4BDZ7</accession>
<keyword evidence="1" id="KW-0687">Ribonucleoprotein</keyword>
<dbReference type="EMBL" id="AAOE01000008">
    <property type="protein sequence ID" value="EAR09756.1"/>
    <property type="molecule type" value="Genomic_DNA"/>
</dbReference>
<comment type="caution">
    <text evidence="1">The sequence shown here is derived from an EMBL/GenBank/DDBJ whole genome shotgun (WGS) entry which is preliminary data.</text>
</comment>
<evidence type="ECO:0000313" key="2">
    <source>
        <dbReference type="Proteomes" id="UP000005953"/>
    </source>
</evidence>
<evidence type="ECO:0000313" key="1">
    <source>
        <dbReference type="EMBL" id="EAR09756.1"/>
    </source>
</evidence>
<protein>
    <submittedName>
        <fullName evidence="1">50S ribosomal protein L32</fullName>
    </submittedName>
</protein>
<dbReference type="HOGENOM" id="CLU_2901032_0_0_6"/>
<keyword evidence="2" id="KW-1185">Reference proteome</keyword>
<proteinExistence type="predicted"/>
<dbReference type="GO" id="GO:0005840">
    <property type="term" value="C:ribosome"/>
    <property type="evidence" value="ECO:0007669"/>
    <property type="project" value="UniProtKB-KW"/>
</dbReference>
<name>A4BDZ7_9GAMM</name>
<keyword evidence="1" id="KW-0689">Ribosomal protein</keyword>
<reference evidence="1 2" key="1">
    <citation type="submission" date="2006-02" db="EMBL/GenBank/DDBJ databases">
        <authorList>
            <person name="Pinhassi J."/>
            <person name="Pedros-Alio C."/>
            <person name="Ferriera S."/>
            <person name="Johnson J."/>
            <person name="Kravitz S."/>
            <person name="Halpern A."/>
            <person name="Remington K."/>
            <person name="Beeson K."/>
            <person name="Tran B."/>
            <person name="Rogers Y.-H."/>
            <person name="Friedman R."/>
            <person name="Venter J.C."/>
        </authorList>
    </citation>
    <scope>NUCLEOTIDE SEQUENCE [LARGE SCALE GENOMIC DNA]</scope>
    <source>
        <strain evidence="1 2">MED297</strain>
    </source>
</reference>